<evidence type="ECO:0000313" key="2">
    <source>
        <dbReference type="Proteomes" id="UP000236291"/>
    </source>
</evidence>
<accession>A0A2K3LY31</accession>
<feature type="non-terminal residue" evidence="1">
    <location>
        <position position="1"/>
    </location>
</feature>
<reference evidence="1 2" key="2">
    <citation type="journal article" date="2017" name="Front. Plant Sci.">
        <title>Gene Classification and Mining of Molecular Markers Useful in Red Clover (Trifolium pratense) Breeding.</title>
        <authorList>
            <person name="Istvanek J."/>
            <person name="Dluhosova J."/>
            <person name="Dluhos P."/>
            <person name="Patkova L."/>
            <person name="Nedelnik J."/>
            <person name="Repkova J."/>
        </authorList>
    </citation>
    <scope>NUCLEOTIDE SEQUENCE [LARGE SCALE GENOMIC DNA]</scope>
    <source>
        <strain evidence="2">cv. Tatra</strain>
        <tissue evidence="1">Young leaves</tissue>
    </source>
</reference>
<name>A0A2K3LY31_TRIPR</name>
<dbReference type="EMBL" id="ASHM01044131">
    <property type="protein sequence ID" value="PNX83447.1"/>
    <property type="molecule type" value="Genomic_DNA"/>
</dbReference>
<dbReference type="Pfam" id="PF08284">
    <property type="entry name" value="RVP_2"/>
    <property type="match status" value="1"/>
</dbReference>
<evidence type="ECO:0000313" key="1">
    <source>
        <dbReference type="EMBL" id="PNX83447.1"/>
    </source>
</evidence>
<comment type="caution">
    <text evidence="1">The sequence shown here is derived from an EMBL/GenBank/DDBJ whole genome shotgun (WGS) entry which is preliminary data.</text>
</comment>
<gene>
    <name evidence="1" type="ORF">L195_g039490</name>
</gene>
<organism evidence="1 2">
    <name type="scientific">Trifolium pratense</name>
    <name type="common">Red clover</name>
    <dbReference type="NCBI Taxonomy" id="57577"/>
    <lineage>
        <taxon>Eukaryota</taxon>
        <taxon>Viridiplantae</taxon>
        <taxon>Streptophyta</taxon>
        <taxon>Embryophyta</taxon>
        <taxon>Tracheophyta</taxon>
        <taxon>Spermatophyta</taxon>
        <taxon>Magnoliopsida</taxon>
        <taxon>eudicotyledons</taxon>
        <taxon>Gunneridae</taxon>
        <taxon>Pentapetalae</taxon>
        <taxon>rosids</taxon>
        <taxon>fabids</taxon>
        <taxon>Fabales</taxon>
        <taxon>Fabaceae</taxon>
        <taxon>Papilionoideae</taxon>
        <taxon>50 kb inversion clade</taxon>
        <taxon>NPAAA clade</taxon>
        <taxon>Hologalegina</taxon>
        <taxon>IRL clade</taxon>
        <taxon>Trifolieae</taxon>
        <taxon>Trifolium</taxon>
    </lineage>
</organism>
<protein>
    <submittedName>
        <fullName evidence="1">Cellular nucleic acid-binding protein</fullName>
    </submittedName>
</protein>
<dbReference type="AlphaFoldDB" id="A0A2K3LY31"/>
<proteinExistence type="predicted"/>
<sequence>GRNDQAIADAMAAMAQALAQANDVAARHVSTRCEKPKKGSKTSPTIVRVFALSGKEEEADQDNLIHGTCSINNVPLITIIVTGTTHSYIALVCARSLNLVISPMREKQSAYQHGGA</sequence>
<dbReference type="Proteomes" id="UP000236291">
    <property type="component" value="Unassembled WGS sequence"/>
</dbReference>
<reference evidence="1 2" key="1">
    <citation type="journal article" date="2014" name="Am. J. Bot.">
        <title>Genome assembly and annotation for red clover (Trifolium pratense; Fabaceae).</title>
        <authorList>
            <person name="Istvanek J."/>
            <person name="Jaros M."/>
            <person name="Krenek A."/>
            <person name="Repkova J."/>
        </authorList>
    </citation>
    <scope>NUCLEOTIDE SEQUENCE [LARGE SCALE GENOMIC DNA]</scope>
    <source>
        <strain evidence="2">cv. Tatra</strain>
        <tissue evidence="1">Young leaves</tissue>
    </source>
</reference>